<dbReference type="SUPFAM" id="SSF81665">
    <property type="entry name" value="Calcium ATPase, transmembrane domain M"/>
    <property type="match status" value="2"/>
</dbReference>
<dbReference type="PANTHER" id="PTHR24092:SF218">
    <property type="entry name" value="PHOSPHOLIPID-TRANSPORTING ATPASE"/>
    <property type="match status" value="1"/>
</dbReference>
<dbReference type="PANTHER" id="PTHR24092">
    <property type="entry name" value="PROBABLE PHOSPHOLIPID-TRANSPORTING ATPASE"/>
    <property type="match status" value="1"/>
</dbReference>
<dbReference type="InterPro" id="IPR023298">
    <property type="entry name" value="ATPase_P-typ_TM_dom_sf"/>
</dbReference>
<dbReference type="EMBL" id="JANIIK010000035">
    <property type="protein sequence ID" value="KAJ3613514.1"/>
    <property type="molecule type" value="Genomic_DNA"/>
</dbReference>
<reference evidence="3" key="1">
    <citation type="submission" date="2022-07" db="EMBL/GenBank/DDBJ databases">
        <title>Chromosome-level genome of Muraenolepis orangiensis.</title>
        <authorList>
            <person name="Kim J."/>
        </authorList>
    </citation>
    <scope>NUCLEOTIDE SEQUENCE</scope>
    <source>
        <strain evidence="3">KU_S4_2022</strain>
        <tissue evidence="3">Muscle</tissue>
    </source>
</reference>
<keyword evidence="4" id="KW-1185">Reference proteome</keyword>
<sequence>MECFHWLRHRCQRLVASDGARGWYSPPDGLPAKRRREAGGRRRTVLARRGPYQTEYQAVSKEYRGNAIRTTKYSLLSFLPVNLFQQFRRVANLYFLFLVLLNWVPAVEAFQKEITMVPLLVVLMVIAFKDALEDYRRYLFDKKVNYNSVHIYSSQKHVGRKSRTVVSSSGSAGDEELLRILQLYSDNKIRTTKYSLLSFLPKNLLEQLHRFANIYFLFLAALNFVPVVEAFQPEVAVIPVVLVMSVTAIKDIWEDYRRSKLDRFMNKLYCQVYRSKQKAYMDQHWQDVRVGDFIRLSCNEIIPADVVLLYSSDPRGICYIETANLDGETNLKQRQVVADLPLQVRCSGG</sequence>
<gene>
    <name evidence="3" type="ORF">NHX12_019762</name>
</gene>
<dbReference type="InterPro" id="IPR008250">
    <property type="entry name" value="ATPase_P-typ_transduc_dom_A_sf"/>
</dbReference>
<keyword evidence="1" id="KW-1133">Transmembrane helix</keyword>
<dbReference type="SUPFAM" id="SSF81653">
    <property type="entry name" value="Calcium ATPase, transduction domain A"/>
    <property type="match status" value="1"/>
</dbReference>
<dbReference type="GO" id="GO:0005886">
    <property type="term" value="C:plasma membrane"/>
    <property type="evidence" value="ECO:0007669"/>
    <property type="project" value="TreeGrafter"/>
</dbReference>
<keyword evidence="1" id="KW-0472">Membrane</keyword>
<dbReference type="Proteomes" id="UP001148018">
    <property type="component" value="Unassembled WGS sequence"/>
</dbReference>
<name>A0A9Q0EU56_9TELE</name>
<accession>A0A9Q0EU56</accession>
<protein>
    <recommendedName>
        <fullName evidence="2">P-type ATPase N-terminal domain-containing protein</fullName>
    </recommendedName>
</protein>
<dbReference type="Gene3D" id="2.70.150.10">
    <property type="entry name" value="Calcium-transporting ATPase, cytoplasmic transduction domain A"/>
    <property type="match status" value="1"/>
</dbReference>
<evidence type="ECO:0000313" key="4">
    <source>
        <dbReference type="Proteomes" id="UP001148018"/>
    </source>
</evidence>
<dbReference type="FunFam" id="2.70.150.10:FF:000054">
    <property type="entry name" value="Phospholipid-transporting ATPase"/>
    <property type="match status" value="1"/>
</dbReference>
<evidence type="ECO:0000256" key="1">
    <source>
        <dbReference type="SAM" id="Phobius"/>
    </source>
</evidence>
<dbReference type="InterPro" id="IPR032631">
    <property type="entry name" value="P-type_ATPase_N"/>
</dbReference>
<feature type="domain" description="P-type ATPase N-terminal" evidence="2">
    <location>
        <begin position="60"/>
        <end position="115"/>
    </location>
</feature>
<evidence type="ECO:0000259" key="2">
    <source>
        <dbReference type="Pfam" id="PF16209"/>
    </source>
</evidence>
<dbReference type="Pfam" id="PF16209">
    <property type="entry name" value="PhoLip_ATPase_N"/>
    <property type="match status" value="2"/>
</dbReference>
<proteinExistence type="predicted"/>
<dbReference type="OrthoDB" id="377733at2759"/>
<dbReference type="GO" id="GO:0045332">
    <property type="term" value="P:phospholipid translocation"/>
    <property type="evidence" value="ECO:0007669"/>
    <property type="project" value="TreeGrafter"/>
</dbReference>
<feature type="domain" description="P-type ATPase N-terminal" evidence="2">
    <location>
        <begin position="182"/>
        <end position="235"/>
    </location>
</feature>
<comment type="caution">
    <text evidence="3">The sequence shown here is derived from an EMBL/GenBank/DDBJ whole genome shotgun (WGS) entry which is preliminary data.</text>
</comment>
<organism evidence="3 4">
    <name type="scientific">Muraenolepis orangiensis</name>
    <name type="common">Patagonian moray cod</name>
    <dbReference type="NCBI Taxonomy" id="630683"/>
    <lineage>
        <taxon>Eukaryota</taxon>
        <taxon>Metazoa</taxon>
        <taxon>Chordata</taxon>
        <taxon>Craniata</taxon>
        <taxon>Vertebrata</taxon>
        <taxon>Euteleostomi</taxon>
        <taxon>Actinopterygii</taxon>
        <taxon>Neopterygii</taxon>
        <taxon>Teleostei</taxon>
        <taxon>Neoteleostei</taxon>
        <taxon>Acanthomorphata</taxon>
        <taxon>Zeiogadaria</taxon>
        <taxon>Gadariae</taxon>
        <taxon>Gadiformes</taxon>
        <taxon>Muraenolepidoidei</taxon>
        <taxon>Muraenolepididae</taxon>
        <taxon>Muraenolepis</taxon>
    </lineage>
</organism>
<dbReference type="GO" id="GO:0140326">
    <property type="term" value="F:ATPase-coupled intramembrane lipid transporter activity"/>
    <property type="evidence" value="ECO:0007669"/>
    <property type="project" value="TreeGrafter"/>
</dbReference>
<keyword evidence="1" id="KW-0812">Transmembrane</keyword>
<feature type="transmembrane region" description="Helical" evidence="1">
    <location>
        <begin position="93"/>
        <end position="110"/>
    </location>
</feature>
<dbReference type="AlphaFoldDB" id="A0A9Q0EU56"/>
<evidence type="ECO:0000313" key="3">
    <source>
        <dbReference type="EMBL" id="KAJ3613514.1"/>
    </source>
</evidence>